<organism evidence="2 3">
    <name type="scientific">Pichia sorbitophila (strain ATCC MYA-4447 / BCRC 22081 / CBS 7064 / NBRC 10061 / NRRL Y-12695)</name>
    <name type="common">Hybrid yeast</name>
    <dbReference type="NCBI Taxonomy" id="559304"/>
    <lineage>
        <taxon>Eukaryota</taxon>
        <taxon>Fungi</taxon>
        <taxon>Dikarya</taxon>
        <taxon>Ascomycota</taxon>
        <taxon>Saccharomycotina</taxon>
        <taxon>Pichiomycetes</taxon>
        <taxon>Debaryomycetaceae</taxon>
        <taxon>Millerozyma</taxon>
    </lineage>
</organism>
<proteinExistence type="predicted"/>
<feature type="transmembrane region" description="Helical" evidence="1">
    <location>
        <begin position="20"/>
        <end position="39"/>
    </location>
</feature>
<sequence length="110" mass="12622">MLPEDRGQKVKQLNSQLLQAGIIGSLKGTLIGVLSGLYINYRYNHAHNAKFFSTTFKFGYVFSWLLAGLIFETDIEKSKISKQIAIDEEIKKNKYINDEYSELSKTVKRQ</sequence>
<protein>
    <submittedName>
        <fullName evidence="2">Piso0_005389 protein</fullName>
    </submittedName>
</protein>
<dbReference type="HOGENOM" id="CLU_164919_0_0_1"/>
<keyword evidence="1" id="KW-0472">Membrane</keyword>
<evidence type="ECO:0000313" key="3">
    <source>
        <dbReference type="Proteomes" id="UP000005222"/>
    </source>
</evidence>
<accession>G8Y219</accession>
<reference evidence="2 3" key="1">
    <citation type="journal article" date="2012" name="G3 (Bethesda)">
        <title>Pichia sorbitophila, an interspecies yeast hybrid reveals early steps of genome resolution following polyploidization.</title>
        <authorList>
            <person name="Leh Louis V."/>
            <person name="Despons L."/>
            <person name="Friedrich A."/>
            <person name="Martin T."/>
            <person name="Durrens P."/>
            <person name="Casaregola S."/>
            <person name="Neuveglise C."/>
            <person name="Fairhead C."/>
            <person name="Marck C."/>
            <person name="Cruz J.A."/>
            <person name="Straub M.L."/>
            <person name="Kugler V."/>
            <person name="Sacerdot C."/>
            <person name="Uzunov Z."/>
            <person name="Thierry A."/>
            <person name="Weiss S."/>
            <person name="Bleykasten C."/>
            <person name="De Montigny J."/>
            <person name="Jacques N."/>
            <person name="Jung P."/>
            <person name="Lemaire M."/>
            <person name="Mallet S."/>
            <person name="Morel G."/>
            <person name="Richard G.F."/>
            <person name="Sarkar A."/>
            <person name="Savel G."/>
            <person name="Schacherer J."/>
            <person name="Seret M.L."/>
            <person name="Talla E."/>
            <person name="Samson G."/>
            <person name="Jubin C."/>
            <person name="Poulain J."/>
            <person name="Vacherie B."/>
            <person name="Barbe V."/>
            <person name="Pelletier E."/>
            <person name="Sherman D.J."/>
            <person name="Westhof E."/>
            <person name="Weissenbach J."/>
            <person name="Baret P.V."/>
            <person name="Wincker P."/>
            <person name="Gaillardin C."/>
            <person name="Dujon B."/>
            <person name="Souciet J.L."/>
        </authorList>
    </citation>
    <scope>NUCLEOTIDE SEQUENCE [LARGE SCALE GENOMIC DNA]</scope>
    <source>
        <strain evidence="3">ATCC MYA-4447 / BCRC 22081 / CBS 7064 / NBRC 10061 / NRRL Y-12695</strain>
    </source>
</reference>
<dbReference type="eggNOG" id="ENOG502RMDI">
    <property type="taxonomic scope" value="Eukaryota"/>
</dbReference>
<evidence type="ECO:0000313" key="2">
    <source>
        <dbReference type="EMBL" id="CCE86872.1"/>
    </source>
</evidence>
<dbReference type="AlphaFoldDB" id="G8Y219"/>
<gene>
    <name evidence="2" type="primary">Piso0_005389</name>
    <name evidence="2" type="ORF">GNLVRS01_PISO0N14071g</name>
</gene>
<keyword evidence="3" id="KW-1185">Reference proteome</keyword>
<keyword evidence="1" id="KW-1133">Transmembrane helix</keyword>
<keyword evidence="1" id="KW-0812">Transmembrane</keyword>
<dbReference type="Proteomes" id="UP000005222">
    <property type="component" value="Chromosome N"/>
</dbReference>
<dbReference type="InParanoid" id="G8Y219"/>
<evidence type="ECO:0000256" key="1">
    <source>
        <dbReference type="SAM" id="Phobius"/>
    </source>
</evidence>
<name>G8Y219_PICSO</name>
<feature type="transmembrane region" description="Helical" evidence="1">
    <location>
        <begin position="51"/>
        <end position="71"/>
    </location>
</feature>
<dbReference type="EMBL" id="FO082046">
    <property type="protein sequence ID" value="CCE86872.1"/>
    <property type="molecule type" value="Genomic_DNA"/>
</dbReference>
<dbReference type="OrthoDB" id="4074036at2759"/>